<keyword evidence="15" id="KW-1185">Reference proteome</keyword>
<evidence type="ECO:0000256" key="11">
    <source>
        <dbReference type="SAM" id="Phobius"/>
    </source>
</evidence>
<keyword evidence="8 11" id="KW-1133">Transmembrane helix</keyword>
<dbReference type="GO" id="GO:0006886">
    <property type="term" value="P:intracellular protein transport"/>
    <property type="evidence" value="ECO:0007669"/>
    <property type="project" value="InterPro"/>
</dbReference>
<reference evidence="14 15" key="1">
    <citation type="journal article" date="2019" name="Fungal Biol. Biotechnol.">
        <title>Draft genome sequence of fastidious pathogen Ceratobasidium theobromae, which causes vascular-streak dieback in Theobroma cacao.</title>
        <authorList>
            <person name="Ali S.S."/>
            <person name="Asman A."/>
            <person name="Shao J."/>
            <person name="Firmansyah A.P."/>
            <person name="Susilo A.W."/>
            <person name="Rosmana A."/>
            <person name="McMahon P."/>
            <person name="Junaid M."/>
            <person name="Guest D."/>
            <person name="Kheng T.Y."/>
            <person name="Meinhardt L.W."/>
            <person name="Bailey B.A."/>
        </authorList>
    </citation>
    <scope>NUCLEOTIDE SEQUENCE [LARGE SCALE GENOMIC DNA]</scope>
    <source>
        <strain evidence="14 15">CT2</strain>
    </source>
</reference>
<dbReference type="PANTHER" id="PTHR31834">
    <property type="entry name" value="INITIATION-SPECIFIC ALPHA-1,6-MANNOSYLTRANSFERASE"/>
    <property type="match status" value="1"/>
</dbReference>
<dbReference type="InterPro" id="IPR029044">
    <property type="entry name" value="Nucleotide-diphossugar_trans"/>
</dbReference>
<feature type="domain" description="Peptidase S54 rhomboid" evidence="13">
    <location>
        <begin position="770"/>
        <end position="907"/>
    </location>
</feature>
<dbReference type="InterPro" id="IPR035952">
    <property type="entry name" value="Rhomboid-like_sf"/>
</dbReference>
<dbReference type="Gene3D" id="3.90.550.20">
    <property type="match status" value="1"/>
</dbReference>
<accession>A0A5N5QT59</accession>
<dbReference type="PANTHER" id="PTHR31834:SF1">
    <property type="entry name" value="INITIATION-SPECIFIC ALPHA-1,6-MANNOSYLTRANSFERASE"/>
    <property type="match status" value="1"/>
</dbReference>
<dbReference type="Pfam" id="PF01694">
    <property type="entry name" value="Rhomboid"/>
    <property type="match status" value="1"/>
</dbReference>
<keyword evidence="6 11" id="KW-0812">Transmembrane</keyword>
<dbReference type="Gene3D" id="1.20.1540.10">
    <property type="entry name" value="Rhomboid-like"/>
    <property type="match status" value="1"/>
</dbReference>
<organism evidence="14 15">
    <name type="scientific">Ceratobasidium theobromae</name>
    <dbReference type="NCBI Taxonomy" id="1582974"/>
    <lineage>
        <taxon>Eukaryota</taxon>
        <taxon>Fungi</taxon>
        <taxon>Dikarya</taxon>
        <taxon>Basidiomycota</taxon>
        <taxon>Agaricomycotina</taxon>
        <taxon>Agaricomycetes</taxon>
        <taxon>Cantharellales</taxon>
        <taxon>Ceratobasidiaceae</taxon>
        <taxon>Ceratobasidium</taxon>
    </lineage>
</organism>
<feature type="transmembrane region" description="Helical" evidence="11">
    <location>
        <begin position="32"/>
        <end position="53"/>
    </location>
</feature>
<protein>
    <submittedName>
        <fullName evidence="14">Rhomboid family protein</fullName>
    </submittedName>
</protein>
<dbReference type="InterPro" id="IPR011012">
    <property type="entry name" value="Longin-like_dom_sf"/>
</dbReference>
<evidence type="ECO:0000256" key="8">
    <source>
        <dbReference type="ARBA" id="ARBA00022989"/>
    </source>
</evidence>
<dbReference type="Gene3D" id="3.30.450.60">
    <property type="match status" value="1"/>
</dbReference>
<dbReference type="Pfam" id="PF01217">
    <property type="entry name" value="Clat_adaptor_s"/>
    <property type="match status" value="1"/>
</dbReference>
<comment type="similarity">
    <text evidence="4">Belongs to the glycosyltransferase 32 family.</text>
</comment>
<feature type="transmembrane region" description="Helical" evidence="11">
    <location>
        <begin position="890"/>
        <end position="910"/>
    </location>
</feature>
<feature type="domain" description="AP complex mu/sigma subunit" evidence="12">
    <location>
        <begin position="967"/>
        <end position="1128"/>
    </location>
</feature>
<evidence type="ECO:0000259" key="12">
    <source>
        <dbReference type="Pfam" id="PF01217"/>
    </source>
</evidence>
<sequence length="1234" mass="135110">MSELPQPASATTYIPLSKYQRVYHFANSKRGVSLLLVLTLTSLFYIIDVGTFVDRSPKTPISINIDIDSSHIPEWPDLGGMGVGLGTELRSKPLTSLGLEADRSFHLGSTSKAVYKAELELFVIRAFPKWLRRRAQASLDLYLSDSAKPLTYPEVPHNIFQTAKTEPSWGWSSSTWKDFPGYTYFFFDDAEADKWVREVFGGTEMEKVWDALGPGIKRSDLLRYLLVMVEGGVYSDMDTRRLKDISLWGHGANVQGRVTKGSPSMFVGVEADVGTRADWHKWWPRPLQIVQWTFSAAPLHPILIDAVRRVHHTTALIESRKLGVDSSKSNSTEERWVGGELLRDDGTVSIMEWTGPGLFTDSVIRYLAAEHEITWPGLRGLGKPVRFRDVVVLPVTGFSPGVGMFGAKETGDREAMVHHLFAGSWKTDLDSIILIMSKLYDPPEHPYPYPSQTPITQPVNFNDDPDQDSNTHAYHASKQSLGASTELSYPQSKFNSGISVEEEDPFINGEGYKGGLNERGETRAQALVSEYRSSPVNLSPREGLLSSASSSSDQHSNPRDSFKRKSIASSTNLDGMTYIDENYNLYRSPRSKPAEQLHDNTSLVENAATPAGANRGMGDLEYAEPVVPSPDHPDNAKKSGLARFLGKDNARYPVQQRIHDRRAGTGRQKYPFVAWILSLAMLGVMIYELVRNQQEQGTPISLKPYVNPMLGPSSSGLINLGGRFAPCMKLVEEVPPSFNLGCWNNTANPPTELCTIETLCGFSGFKNTPNQWFRFITPIFLHAGIIHFALNMFAQLTISAQVERDMGSGAFFIVYTSAGIFGNVLGGNFALVGVPSVGASGAIFGTVAVMWVDLLAHWKLEYKPGRKLVMLIIDLVVGVALGFVPGVDNFAHLGGFLMGLVTAIVLYPVISTSNRHKLIMWGCRLAMIPVAVVLFVVLIRNFYSNDPYAAGITGVKAQEARTDCAAVNTHGTPRLAKFYTPAPANTRAALPRRIFDLVSNRPAGLCNFLDAPGLFTEPSAGSGSARAGELQQAGGGGWEWEGEERELERARVVYRLYATLYFVFVIDGAESELGVLDLIQVFVESLDRAFENVCELDLVFHFDEVHHILAELIQGGLVLETNVEEIARGACNKDELAGAVPLGTEDRQSAAGDLNRALSMDNARAGASLSRSPRALILGVQERQKAQKASYAADNPLAAIGSGAVGGARGGGLRGLQTPLGWIANRAFPTVGTR</sequence>
<evidence type="ECO:0000256" key="6">
    <source>
        <dbReference type="ARBA" id="ARBA00022692"/>
    </source>
</evidence>
<gene>
    <name evidence="14" type="ORF">CTheo_2133</name>
</gene>
<evidence type="ECO:0000256" key="3">
    <source>
        <dbReference type="ARBA" id="ARBA00006972"/>
    </source>
</evidence>
<feature type="compositionally biased region" description="Polar residues" evidence="10">
    <location>
        <begin position="468"/>
        <end position="498"/>
    </location>
</feature>
<dbReference type="GO" id="GO:0030117">
    <property type="term" value="C:membrane coat"/>
    <property type="evidence" value="ECO:0007669"/>
    <property type="project" value="InterPro"/>
</dbReference>
<feature type="region of interest" description="Disordered" evidence="10">
    <location>
        <begin position="531"/>
        <end position="568"/>
    </location>
</feature>
<dbReference type="EMBL" id="SSOP01000021">
    <property type="protein sequence ID" value="KAB5594356.1"/>
    <property type="molecule type" value="Genomic_DNA"/>
</dbReference>
<feature type="transmembrane region" description="Helical" evidence="11">
    <location>
        <begin position="922"/>
        <end position="943"/>
    </location>
</feature>
<feature type="transmembrane region" description="Helical" evidence="11">
    <location>
        <begin position="837"/>
        <end position="856"/>
    </location>
</feature>
<dbReference type="GO" id="GO:0000136">
    <property type="term" value="C:mannan polymerase complex"/>
    <property type="evidence" value="ECO:0007669"/>
    <property type="project" value="TreeGrafter"/>
</dbReference>
<feature type="transmembrane region" description="Helical" evidence="11">
    <location>
        <begin position="772"/>
        <end position="794"/>
    </location>
</feature>
<evidence type="ECO:0000256" key="4">
    <source>
        <dbReference type="ARBA" id="ARBA00009003"/>
    </source>
</evidence>
<dbReference type="OrthoDB" id="2146116at2759"/>
<dbReference type="PROSITE" id="PS00989">
    <property type="entry name" value="CLAT_ADAPTOR_S"/>
    <property type="match status" value="1"/>
</dbReference>
<comment type="caution">
    <text evidence="14">The sequence shown here is derived from an EMBL/GenBank/DDBJ whole genome shotgun (WGS) entry which is preliminary data.</text>
</comment>
<dbReference type="InterPro" id="IPR000804">
    <property type="entry name" value="Clathrin_sm-chain_CS"/>
</dbReference>
<evidence type="ECO:0000313" key="14">
    <source>
        <dbReference type="EMBL" id="KAB5594356.1"/>
    </source>
</evidence>
<proteinExistence type="inferred from homology"/>
<dbReference type="InterPro" id="IPR039367">
    <property type="entry name" value="Och1-like"/>
</dbReference>
<comment type="similarity">
    <text evidence="3">Belongs to the adaptor complexes small subunit family.</text>
</comment>
<dbReference type="SUPFAM" id="SSF64356">
    <property type="entry name" value="SNARE-like"/>
    <property type="match status" value="1"/>
</dbReference>
<evidence type="ECO:0000313" key="15">
    <source>
        <dbReference type="Proteomes" id="UP000383932"/>
    </source>
</evidence>
<keyword evidence="9 11" id="KW-0472">Membrane</keyword>
<evidence type="ECO:0000256" key="9">
    <source>
        <dbReference type="ARBA" id="ARBA00023136"/>
    </source>
</evidence>
<name>A0A5N5QT59_9AGAM</name>
<evidence type="ECO:0000259" key="13">
    <source>
        <dbReference type="Pfam" id="PF01694"/>
    </source>
</evidence>
<dbReference type="SUPFAM" id="SSF144091">
    <property type="entry name" value="Rhomboid-like"/>
    <property type="match status" value="1"/>
</dbReference>
<comment type="subcellular location">
    <subcellularLocation>
        <location evidence="2">Endomembrane system</location>
    </subcellularLocation>
    <subcellularLocation>
        <location evidence="1">Membrane</location>
        <topology evidence="1">Multi-pass membrane protein</topology>
    </subcellularLocation>
</comment>
<dbReference type="GO" id="GO:0000009">
    <property type="term" value="F:alpha-1,6-mannosyltransferase activity"/>
    <property type="evidence" value="ECO:0007669"/>
    <property type="project" value="InterPro"/>
</dbReference>
<dbReference type="GO" id="GO:0004252">
    <property type="term" value="F:serine-type endopeptidase activity"/>
    <property type="evidence" value="ECO:0007669"/>
    <property type="project" value="InterPro"/>
</dbReference>
<feature type="transmembrane region" description="Helical" evidence="11">
    <location>
        <begin position="806"/>
        <end position="825"/>
    </location>
</feature>
<keyword evidence="5" id="KW-0813">Transport</keyword>
<dbReference type="InterPro" id="IPR022764">
    <property type="entry name" value="Peptidase_S54_rhomboid_dom"/>
</dbReference>
<feature type="region of interest" description="Disordered" evidence="10">
    <location>
        <begin position="445"/>
        <end position="518"/>
    </location>
</feature>
<evidence type="ECO:0000256" key="1">
    <source>
        <dbReference type="ARBA" id="ARBA00004141"/>
    </source>
</evidence>
<dbReference type="SUPFAM" id="SSF53448">
    <property type="entry name" value="Nucleotide-diphospho-sugar transferases"/>
    <property type="match status" value="1"/>
</dbReference>
<evidence type="ECO:0000256" key="2">
    <source>
        <dbReference type="ARBA" id="ARBA00004308"/>
    </source>
</evidence>
<evidence type="ECO:0000256" key="10">
    <source>
        <dbReference type="SAM" id="MobiDB-lite"/>
    </source>
</evidence>
<dbReference type="InterPro" id="IPR007577">
    <property type="entry name" value="GlycoTrfase_DXD_sugar-bd_CS"/>
</dbReference>
<feature type="transmembrane region" description="Helical" evidence="11">
    <location>
        <begin position="868"/>
        <end position="884"/>
    </location>
</feature>
<dbReference type="InterPro" id="IPR022775">
    <property type="entry name" value="AP_mu_sigma_su"/>
</dbReference>
<dbReference type="GO" id="GO:0006487">
    <property type="term" value="P:protein N-linked glycosylation"/>
    <property type="evidence" value="ECO:0007669"/>
    <property type="project" value="TreeGrafter"/>
</dbReference>
<dbReference type="Proteomes" id="UP000383932">
    <property type="component" value="Unassembled WGS sequence"/>
</dbReference>
<dbReference type="Pfam" id="PF04488">
    <property type="entry name" value="Gly_transf_sug"/>
    <property type="match status" value="1"/>
</dbReference>
<evidence type="ECO:0000256" key="5">
    <source>
        <dbReference type="ARBA" id="ARBA00022448"/>
    </source>
</evidence>
<dbReference type="AlphaFoldDB" id="A0A5N5QT59"/>
<dbReference type="GO" id="GO:0016192">
    <property type="term" value="P:vesicle-mediated transport"/>
    <property type="evidence" value="ECO:0007669"/>
    <property type="project" value="InterPro"/>
</dbReference>
<keyword evidence="7" id="KW-0653">Protein transport</keyword>
<evidence type="ECO:0000256" key="7">
    <source>
        <dbReference type="ARBA" id="ARBA00022927"/>
    </source>
</evidence>